<organism evidence="8">
    <name type="scientific">marine metagenome</name>
    <dbReference type="NCBI Taxonomy" id="408172"/>
    <lineage>
        <taxon>unclassified sequences</taxon>
        <taxon>metagenomes</taxon>
        <taxon>ecological metagenomes</taxon>
    </lineage>
</organism>
<evidence type="ECO:0000256" key="2">
    <source>
        <dbReference type="ARBA" id="ARBA00010875"/>
    </source>
</evidence>
<dbReference type="InterPro" id="IPR020549">
    <property type="entry name" value="YbeY_CS"/>
</dbReference>
<dbReference type="InterPro" id="IPR023091">
    <property type="entry name" value="MetalPrtase_cat_dom_sf_prd"/>
</dbReference>
<comment type="similarity">
    <text evidence="2">Belongs to the endoribonuclease YbeY family.</text>
</comment>
<dbReference type="GO" id="GO:0004519">
    <property type="term" value="F:endonuclease activity"/>
    <property type="evidence" value="ECO:0007669"/>
    <property type="project" value="UniProtKB-KW"/>
</dbReference>
<evidence type="ECO:0000256" key="7">
    <source>
        <dbReference type="ARBA" id="ARBA00022833"/>
    </source>
</evidence>
<evidence type="ECO:0000256" key="1">
    <source>
        <dbReference type="ARBA" id="ARBA00001947"/>
    </source>
</evidence>
<comment type="cofactor">
    <cofactor evidence="1">
        <name>Zn(2+)</name>
        <dbReference type="ChEBI" id="CHEBI:29105"/>
    </cofactor>
</comment>
<dbReference type="GO" id="GO:0006364">
    <property type="term" value="P:rRNA processing"/>
    <property type="evidence" value="ECO:0007669"/>
    <property type="project" value="InterPro"/>
</dbReference>
<gene>
    <name evidence="8" type="ORF">METZ01_LOCUS174575</name>
</gene>
<name>A0A382C7N5_9ZZZZ</name>
<evidence type="ECO:0000256" key="5">
    <source>
        <dbReference type="ARBA" id="ARBA00022759"/>
    </source>
</evidence>
<keyword evidence="5" id="KW-0255">Endonuclease</keyword>
<dbReference type="NCBIfam" id="TIGR00043">
    <property type="entry name" value="rRNA maturation RNase YbeY"/>
    <property type="match status" value="1"/>
</dbReference>
<evidence type="ECO:0000256" key="3">
    <source>
        <dbReference type="ARBA" id="ARBA00022722"/>
    </source>
</evidence>
<dbReference type="EMBL" id="UINC01033052">
    <property type="protein sequence ID" value="SVB21721.1"/>
    <property type="molecule type" value="Genomic_DNA"/>
</dbReference>
<keyword evidence="7" id="KW-0862">Zinc</keyword>
<accession>A0A382C7N5</accession>
<evidence type="ECO:0000256" key="6">
    <source>
        <dbReference type="ARBA" id="ARBA00022801"/>
    </source>
</evidence>
<evidence type="ECO:0000256" key="4">
    <source>
        <dbReference type="ARBA" id="ARBA00022723"/>
    </source>
</evidence>
<evidence type="ECO:0000313" key="8">
    <source>
        <dbReference type="EMBL" id="SVB21721.1"/>
    </source>
</evidence>
<dbReference type="Pfam" id="PF02130">
    <property type="entry name" value="YbeY"/>
    <property type="match status" value="1"/>
</dbReference>
<keyword evidence="6" id="KW-0378">Hydrolase</keyword>
<reference evidence="8" key="1">
    <citation type="submission" date="2018-05" db="EMBL/GenBank/DDBJ databases">
        <authorList>
            <person name="Lanie J.A."/>
            <person name="Ng W.-L."/>
            <person name="Kazmierczak K.M."/>
            <person name="Andrzejewski T.M."/>
            <person name="Davidsen T.M."/>
            <person name="Wayne K.J."/>
            <person name="Tettelin H."/>
            <person name="Glass J.I."/>
            <person name="Rusch D."/>
            <person name="Podicherti R."/>
            <person name="Tsui H.-C.T."/>
            <person name="Winkler M.E."/>
        </authorList>
    </citation>
    <scope>NUCLEOTIDE SEQUENCE</scope>
</reference>
<dbReference type="GO" id="GO:0046872">
    <property type="term" value="F:metal ion binding"/>
    <property type="evidence" value="ECO:0007669"/>
    <property type="project" value="UniProtKB-KW"/>
</dbReference>
<keyword evidence="4" id="KW-0479">Metal-binding</keyword>
<dbReference type="AlphaFoldDB" id="A0A382C7N5"/>
<dbReference type="HAMAP" id="MF_00009">
    <property type="entry name" value="Endoribonucl_YbeY"/>
    <property type="match status" value="1"/>
</dbReference>
<sequence>MPVHIETTLPHVDIPKAQIARIARRVLRREGRGHATVTIIFVDDAFIRQLNHEYRHLNRATDVLSFILDDGETPDQDIWGEVYVSISRAQEQAVRYHVALDDEINRLVVHGCLHILGYDHHRSAERRVMRQKEALYLEEAGTGSSSDG</sequence>
<dbReference type="GO" id="GO:0004222">
    <property type="term" value="F:metalloendopeptidase activity"/>
    <property type="evidence" value="ECO:0007669"/>
    <property type="project" value="InterPro"/>
</dbReference>
<dbReference type="SUPFAM" id="SSF55486">
    <property type="entry name" value="Metalloproteases ('zincins'), catalytic domain"/>
    <property type="match status" value="1"/>
</dbReference>
<keyword evidence="3" id="KW-0540">Nuclease</keyword>
<dbReference type="PANTHER" id="PTHR46986">
    <property type="entry name" value="ENDORIBONUCLEASE YBEY, CHLOROPLASTIC"/>
    <property type="match status" value="1"/>
</dbReference>
<proteinExistence type="inferred from homology"/>
<dbReference type="InterPro" id="IPR002036">
    <property type="entry name" value="YbeY"/>
</dbReference>
<dbReference type="PANTHER" id="PTHR46986:SF1">
    <property type="entry name" value="ENDORIBONUCLEASE YBEY, CHLOROPLASTIC"/>
    <property type="match status" value="1"/>
</dbReference>
<protein>
    <submittedName>
        <fullName evidence="8">Uncharacterized protein</fullName>
    </submittedName>
</protein>
<dbReference type="Gene3D" id="3.40.390.30">
    <property type="entry name" value="Metalloproteases ('zincins'), catalytic domain"/>
    <property type="match status" value="1"/>
</dbReference>
<dbReference type="PROSITE" id="PS01306">
    <property type="entry name" value="UPF0054"/>
    <property type="match status" value="1"/>
</dbReference>